<dbReference type="PROSITE" id="PS51002">
    <property type="entry name" value="CYTB_NTER"/>
    <property type="match status" value="1"/>
</dbReference>
<dbReference type="PROSITE" id="PS51003">
    <property type="entry name" value="CYTB_CTER"/>
    <property type="match status" value="1"/>
</dbReference>
<dbReference type="InterPro" id="IPR048259">
    <property type="entry name" value="Cytochrome_b_N_euk/bac"/>
</dbReference>
<feature type="domain" description="Cytochrome b/b6 C-terminal region profile" evidence="13">
    <location>
        <begin position="243"/>
        <end position="371"/>
    </location>
</feature>
<evidence type="ECO:0000256" key="10">
    <source>
        <dbReference type="ARBA" id="ARBA00023136"/>
    </source>
</evidence>
<feature type="domain" description="Cytochrome b/b6 N-terminal region profile" evidence="12">
    <location>
        <begin position="10"/>
        <end position="223"/>
    </location>
</feature>
<feature type="transmembrane region" description="Helical" evidence="11">
    <location>
        <begin position="126"/>
        <end position="147"/>
    </location>
</feature>
<evidence type="ECO:0000259" key="12">
    <source>
        <dbReference type="PROSITE" id="PS51002"/>
    </source>
</evidence>
<dbReference type="GO" id="GO:0016491">
    <property type="term" value="F:oxidoreductase activity"/>
    <property type="evidence" value="ECO:0007669"/>
    <property type="project" value="InterPro"/>
</dbReference>
<dbReference type="GO" id="GO:0022904">
    <property type="term" value="P:respiratory electron transport chain"/>
    <property type="evidence" value="ECO:0007669"/>
    <property type="project" value="InterPro"/>
</dbReference>
<feature type="transmembrane region" description="Helical" evidence="11">
    <location>
        <begin position="40"/>
        <end position="66"/>
    </location>
</feature>
<keyword evidence="2" id="KW-0813">Transport</keyword>
<dbReference type="Pfam" id="PF00033">
    <property type="entry name" value="Cytochrome_B"/>
    <property type="match status" value="1"/>
</dbReference>
<sequence length="371" mass="42408">MASRPEIPKWLRFLRERVPVNIEVFEELSKEPIPHHMKNWWYCLGGTPLMLLAVQVVTGILLTFYYRPSPEDAYNSVRMITEEIPFGWWIRSVHHWAANLMVLAVGLHMIRVFFTGAYRKPRELNWVVGTGLLFTTLGFAFTGYALVYDQLSYWAATVGTNVAEQFPVIGPWIARLLRGGEAVNPTTLTRFFVFHVGAMPTLMVILLGMHIFLLRVHGVMELEAPEEVQQTPLTVEEDREGKRRFDPNRFFAFFPDHVTTELLVGMFLLTLLTMLAIVFPAHLGPPANPDETPLHIKPEWYFYPVFRWLKLVPLWLAMGGLLVGGLAFVLWPFIDGWIRRVKPRSELGTAVGAVAALLLVTFLLWEALATH</sequence>
<gene>
    <name evidence="14" type="ORF">EG19_12330</name>
</gene>
<keyword evidence="5 11" id="KW-0812">Transmembrane</keyword>
<evidence type="ECO:0008006" key="16">
    <source>
        <dbReference type="Google" id="ProtNLM"/>
    </source>
</evidence>
<dbReference type="SUPFAM" id="SSF81648">
    <property type="entry name" value="a domain/subunit of cytochrome bc1 complex (Ubiquinol-cytochrome c reductase)"/>
    <property type="match status" value="1"/>
</dbReference>
<dbReference type="InterPro" id="IPR016174">
    <property type="entry name" value="Di-haem_cyt_TM"/>
</dbReference>
<dbReference type="OrthoDB" id="9804503at2"/>
<dbReference type="PANTHER" id="PTHR19271:SF16">
    <property type="entry name" value="CYTOCHROME B"/>
    <property type="match status" value="1"/>
</dbReference>
<dbReference type="GO" id="GO:0009055">
    <property type="term" value="F:electron transfer activity"/>
    <property type="evidence" value="ECO:0007669"/>
    <property type="project" value="InterPro"/>
</dbReference>
<reference evidence="14 15" key="1">
    <citation type="submission" date="2014-04" db="EMBL/GenBank/DDBJ databases">
        <title>The Genome Sequence of Thermoanaerobaculum aquaticum MP-01, The First Cultivated Group 23 Acidobacterium.</title>
        <authorList>
            <person name="Stamps B.W."/>
            <person name="Losey N.A."/>
            <person name="Lawson P.A."/>
            <person name="Stevenson B.S."/>
        </authorList>
    </citation>
    <scope>NUCLEOTIDE SEQUENCE [LARGE SCALE GENOMIC DNA]</scope>
    <source>
        <strain evidence="14 15">MP-01</strain>
    </source>
</reference>
<accession>A0A062XNV2</accession>
<evidence type="ECO:0000313" key="15">
    <source>
        <dbReference type="Proteomes" id="UP000027284"/>
    </source>
</evidence>
<evidence type="ECO:0000256" key="2">
    <source>
        <dbReference type="ARBA" id="ARBA00022448"/>
    </source>
</evidence>
<dbReference type="Proteomes" id="UP000027284">
    <property type="component" value="Unassembled WGS sequence"/>
</dbReference>
<feature type="transmembrane region" description="Helical" evidence="11">
    <location>
        <begin position="312"/>
        <end position="334"/>
    </location>
</feature>
<dbReference type="InterPro" id="IPR005798">
    <property type="entry name" value="Cyt_b/b6_C"/>
</dbReference>
<evidence type="ECO:0000313" key="14">
    <source>
        <dbReference type="EMBL" id="KDA54262.1"/>
    </source>
</evidence>
<keyword evidence="9" id="KW-0408">Iron</keyword>
<dbReference type="Gene3D" id="1.20.810.10">
    <property type="entry name" value="Cytochrome Bc1 Complex, Chain C"/>
    <property type="match status" value="1"/>
</dbReference>
<feature type="transmembrane region" description="Helical" evidence="11">
    <location>
        <begin position="346"/>
        <end position="365"/>
    </location>
</feature>
<evidence type="ECO:0000256" key="4">
    <source>
        <dbReference type="ARBA" id="ARBA00022660"/>
    </source>
</evidence>
<evidence type="ECO:0000256" key="3">
    <source>
        <dbReference type="ARBA" id="ARBA00022617"/>
    </source>
</evidence>
<dbReference type="AlphaFoldDB" id="A0A062XNV2"/>
<feature type="transmembrane region" description="Helical" evidence="11">
    <location>
        <begin position="96"/>
        <end position="114"/>
    </location>
</feature>
<comment type="caution">
    <text evidence="14">The sequence shown here is derived from an EMBL/GenBank/DDBJ whole genome shotgun (WGS) entry which is preliminary data.</text>
</comment>
<keyword evidence="3" id="KW-0349">Heme</keyword>
<dbReference type="RefSeq" id="WP_053334874.1">
    <property type="nucleotide sequence ID" value="NZ_JMFG01000009.1"/>
</dbReference>
<evidence type="ECO:0000256" key="9">
    <source>
        <dbReference type="ARBA" id="ARBA00023004"/>
    </source>
</evidence>
<protein>
    <recommendedName>
        <fullName evidence="16">Cytochrome bc complex cytochrome b subunit</fullName>
    </recommendedName>
</protein>
<name>A0A062XNV2_9BACT</name>
<dbReference type="Pfam" id="PF00032">
    <property type="entry name" value="Cytochrom_B_C"/>
    <property type="match status" value="1"/>
</dbReference>
<evidence type="ECO:0000256" key="5">
    <source>
        <dbReference type="ARBA" id="ARBA00022692"/>
    </source>
</evidence>
<dbReference type="GO" id="GO:0016020">
    <property type="term" value="C:membrane"/>
    <property type="evidence" value="ECO:0007669"/>
    <property type="project" value="UniProtKB-SubCell"/>
</dbReference>
<dbReference type="GO" id="GO:0046872">
    <property type="term" value="F:metal ion binding"/>
    <property type="evidence" value="ECO:0007669"/>
    <property type="project" value="UniProtKB-KW"/>
</dbReference>
<keyword evidence="8 11" id="KW-1133">Transmembrane helix</keyword>
<keyword evidence="6" id="KW-0479">Metal-binding</keyword>
<evidence type="ECO:0000256" key="11">
    <source>
        <dbReference type="SAM" id="Phobius"/>
    </source>
</evidence>
<keyword evidence="7" id="KW-0249">Electron transport</keyword>
<keyword evidence="4" id="KW-0679">Respiratory chain</keyword>
<proteinExistence type="predicted"/>
<dbReference type="EMBL" id="JMFG01000009">
    <property type="protein sequence ID" value="KDA54262.1"/>
    <property type="molecule type" value="Genomic_DNA"/>
</dbReference>
<evidence type="ECO:0000256" key="8">
    <source>
        <dbReference type="ARBA" id="ARBA00022989"/>
    </source>
</evidence>
<keyword evidence="15" id="KW-1185">Reference proteome</keyword>
<evidence type="ECO:0000256" key="1">
    <source>
        <dbReference type="ARBA" id="ARBA00004141"/>
    </source>
</evidence>
<dbReference type="InterPro" id="IPR036150">
    <property type="entry name" value="Cyt_b/b6_C_sf"/>
</dbReference>
<evidence type="ECO:0000259" key="13">
    <source>
        <dbReference type="PROSITE" id="PS51003"/>
    </source>
</evidence>
<dbReference type="CDD" id="cd00284">
    <property type="entry name" value="Cytochrome_b_N"/>
    <property type="match status" value="1"/>
</dbReference>
<dbReference type="STRING" id="1312852.EG19_12330"/>
<keyword evidence="10 11" id="KW-0472">Membrane</keyword>
<evidence type="ECO:0000256" key="6">
    <source>
        <dbReference type="ARBA" id="ARBA00022723"/>
    </source>
</evidence>
<comment type="subcellular location">
    <subcellularLocation>
        <location evidence="1">Membrane</location>
        <topology evidence="1">Multi-pass membrane protein</topology>
    </subcellularLocation>
</comment>
<feature type="transmembrane region" description="Helical" evidence="11">
    <location>
        <begin position="192"/>
        <end position="214"/>
    </location>
</feature>
<organism evidence="14 15">
    <name type="scientific">Thermoanaerobaculum aquaticum</name>
    <dbReference type="NCBI Taxonomy" id="1312852"/>
    <lineage>
        <taxon>Bacteria</taxon>
        <taxon>Pseudomonadati</taxon>
        <taxon>Acidobacteriota</taxon>
        <taxon>Thermoanaerobaculia</taxon>
        <taxon>Thermoanaerobaculales</taxon>
        <taxon>Thermoanaerobaculaceae</taxon>
        <taxon>Thermoanaerobaculum</taxon>
    </lineage>
</organism>
<dbReference type="InterPro" id="IPR027387">
    <property type="entry name" value="Cytb/b6-like_sf"/>
</dbReference>
<dbReference type="InterPro" id="IPR005797">
    <property type="entry name" value="Cyt_b/b6_N"/>
</dbReference>
<dbReference type="SUPFAM" id="SSF81342">
    <property type="entry name" value="Transmembrane di-heme cytochromes"/>
    <property type="match status" value="1"/>
</dbReference>
<evidence type="ECO:0000256" key="7">
    <source>
        <dbReference type="ARBA" id="ARBA00022982"/>
    </source>
</evidence>
<dbReference type="PANTHER" id="PTHR19271">
    <property type="entry name" value="CYTOCHROME B"/>
    <property type="match status" value="1"/>
</dbReference>
<feature type="transmembrane region" description="Helical" evidence="11">
    <location>
        <begin position="262"/>
        <end position="283"/>
    </location>
</feature>